<dbReference type="InterPro" id="IPR012677">
    <property type="entry name" value="Nucleotide-bd_a/b_plait_sf"/>
</dbReference>
<evidence type="ECO:0000259" key="4">
    <source>
        <dbReference type="PROSITE" id="PS50102"/>
    </source>
</evidence>
<dbReference type="SUPFAM" id="SSF54928">
    <property type="entry name" value="RNA-binding domain, RBD"/>
    <property type="match status" value="1"/>
</dbReference>
<protein>
    <recommendedName>
        <fullName evidence="4">RRM domain-containing protein</fullName>
    </recommendedName>
</protein>
<evidence type="ECO:0000256" key="2">
    <source>
        <dbReference type="PROSITE-ProRule" id="PRU00176"/>
    </source>
</evidence>
<dbReference type="Bgee" id="ENSOANG00000047757">
    <property type="expression patterns" value="Expressed in testis"/>
</dbReference>
<sequence length="153" mass="17055">MFRGKLKQVPMEEDPALMRRVLGPEPEPSSAPAAAPEEAAKSAGATAFTVDVKSFLKPGEKTYTQRCRLFVGNLPTDISEENFKCLFQRYGRPREIFISRDRGFSFVHQQCRELAHIAKAELDGTFLRTKPLRIRFATHGADPAPITDGSPYG</sequence>
<proteinExistence type="predicted"/>
<evidence type="ECO:0000256" key="3">
    <source>
        <dbReference type="SAM" id="MobiDB-lite"/>
    </source>
</evidence>
<dbReference type="Proteomes" id="UP000002279">
    <property type="component" value="Unplaced"/>
</dbReference>
<dbReference type="SMART" id="SM00360">
    <property type="entry name" value="RRM"/>
    <property type="match status" value="1"/>
</dbReference>
<reference evidence="5" key="2">
    <citation type="submission" date="2025-09" db="UniProtKB">
        <authorList>
            <consortium name="Ensembl"/>
        </authorList>
    </citation>
    <scope>IDENTIFICATION</scope>
    <source>
        <strain evidence="5">Glennie</strain>
    </source>
</reference>
<feature type="region of interest" description="Disordered" evidence="3">
    <location>
        <begin position="21"/>
        <end position="40"/>
    </location>
</feature>
<dbReference type="InterPro" id="IPR035979">
    <property type="entry name" value="RBD_domain_sf"/>
</dbReference>
<dbReference type="InParanoid" id="A0A6I8MY97"/>
<dbReference type="GeneTree" id="ENSGT00940000157358"/>
<feature type="compositionally biased region" description="Low complexity" evidence="3">
    <location>
        <begin position="28"/>
        <end position="40"/>
    </location>
</feature>
<dbReference type="OMA" id="CRELAHI"/>
<evidence type="ECO:0000313" key="5">
    <source>
        <dbReference type="Ensembl" id="ENSOANP00000033698.1"/>
    </source>
</evidence>
<evidence type="ECO:0000313" key="6">
    <source>
        <dbReference type="Proteomes" id="UP000002279"/>
    </source>
</evidence>
<evidence type="ECO:0000256" key="1">
    <source>
        <dbReference type="ARBA" id="ARBA00022884"/>
    </source>
</evidence>
<keyword evidence="6" id="KW-1185">Reference proteome</keyword>
<accession>A0A6I8MY97</accession>
<keyword evidence="1 2" id="KW-0694">RNA-binding</keyword>
<reference evidence="5" key="1">
    <citation type="submission" date="2025-08" db="UniProtKB">
        <authorList>
            <consortium name="Ensembl"/>
        </authorList>
    </citation>
    <scope>IDENTIFICATION</scope>
    <source>
        <strain evidence="5">Glennie</strain>
    </source>
</reference>
<organism evidence="5 6">
    <name type="scientific">Ornithorhynchus anatinus</name>
    <name type="common">Duckbill platypus</name>
    <dbReference type="NCBI Taxonomy" id="9258"/>
    <lineage>
        <taxon>Eukaryota</taxon>
        <taxon>Metazoa</taxon>
        <taxon>Chordata</taxon>
        <taxon>Craniata</taxon>
        <taxon>Vertebrata</taxon>
        <taxon>Euteleostomi</taxon>
        <taxon>Mammalia</taxon>
        <taxon>Monotremata</taxon>
        <taxon>Ornithorhynchidae</taxon>
        <taxon>Ornithorhynchus</taxon>
    </lineage>
</organism>
<name>A0A6I8MY97_ORNAN</name>
<dbReference type="PROSITE" id="PS50102">
    <property type="entry name" value="RRM"/>
    <property type="match status" value="1"/>
</dbReference>
<feature type="domain" description="RRM" evidence="4">
    <location>
        <begin position="67"/>
        <end position="139"/>
    </location>
</feature>
<dbReference type="AlphaFoldDB" id="A0A6I8MY97"/>
<dbReference type="PANTHER" id="PTHR23189">
    <property type="entry name" value="RNA RECOGNITION MOTIF-CONTAINING"/>
    <property type="match status" value="1"/>
</dbReference>
<dbReference type="InterPro" id="IPR000504">
    <property type="entry name" value="RRM_dom"/>
</dbReference>
<dbReference type="Pfam" id="PF00076">
    <property type="entry name" value="RRM_1"/>
    <property type="match status" value="1"/>
</dbReference>
<dbReference type="Gene3D" id="3.30.70.330">
    <property type="match status" value="1"/>
</dbReference>
<dbReference type="Ensembl" id="ENSOANT00000073584.1">
    <property type="protein sequence ID" value="ENSOANP00000033698.1"/>
    <property type="gene ID" value="ENSOANG00000047757.1"/>
</dbReference>
<dbReference type="GO" id="GO:0003723">
    <property type="term" value="F:RNA binding"/>
    <property type="evidence" value="ECO:0007669"/>
    <property type="project" value="UniProtKB-UniRule"/>
</dbReference>